<dbReference type="PANTHER" id="PTHR13696:SF52">
    <property type="entry name" value="PARA FAMILY PROTEIN CT_582"/>
    <property type="match status" value="1"/>
</dbReference>
<reference evidence="2" key="1">
    <citation type="submission" date="2019-08" db="EMBL/GenBank/DDBJ databases">
        <authorList>
            <person name="Kucharzyk K."/>
            <person name="Murdoch R.W."/>
            <person name="Higgins S."/>
            <person name="Loffler F."/>
        </authorList>
    </citation>
    <scope>NUCLEOTIDE SEQUENCE</scope>
</reference>
<evidence type="ECO:0000313" key="2">
    <source>
        <dbReference type="EMBL" id="MPM59011.1"/>
    </source>
</evidence>
<dbReference type="InterPro" id="IPR050678">
    <property type="entry name" value="DNA_Partitioning_ATPase"/>
</dbReference>
<accession>A0A645B377</accession>
<dbReference type="EC" id="3.6.-.-" evidence="2"/>
<keyword evidence="2" id="KW-0378">Hydrolase</keyword>
<feature type="domain" description="AAA" evidence="1">
    <location>
        <begin position="2"/>
        <end position="178"/>
    </location>
</feature>
<dbReference type="PIRSF" id="PIRSF009320">
    <property type="entry name" value="Nuc_binding_HP_1000"/>
    <property type="match status" value="1"/>
</dbReference>
<organism evidence="2">
    <name type="scientific">bioreactor metagenome</name>
    <dbReference type="NCBI Taxonomy" id="1076179"/>
    <lineage>
        <taxon>unclassified sequences</taxon>
        <taxon>metagenomes</taxon>
        <taxon>ecological metagenomes</taxon>
    </lineage>
</organism>
<gene>
    <name evidence="2" type="primary">soj_52</name>
    <name evidence="2" type="ORF">SDC9_105848</name>
</gene>
<name>A0A645B377_9ZZZZ</name>
<dbReference type="AlphaFoldDB" id="A0A645B377"/>
<dbReference type="GO" id="GO:0016787">
    <property type="term" value="F:hydrolase activity"/>
    <property type="evidence" value="ECO:0007669"/>
    <property type="project" value="UniProtKB-KW"/>
</dbReference>
<dbReference type="EMBL" id="VSSQ01017074">
    <property type="protein sequence ID" value="MPM59011.1"/>
    <property type="molecule type" value="Genomic_DNA"/>
</dbReference>
<dbReference type="InterPro" id="IPR025669">
    <property type="entry name" value="AAA_dom"/>
</dbReference>
<dbReference type="InterPro" id="IPR027417">
    <property type="entry name" value="P-loop_NTPase"/>
</dbReference>
<proteinExistence type="predicted"/>
<protein>
    <submittedName>
        <fullName evidence="2">Sporulation initiation inhibitor protein Soj</fullName>
        <ecNumber evidence="2">3.6.-.-</ecNumber>
    </submittedName>
</protein>
<dbReference type="PANTHER" id="PTHR13696">
    <property type="entry name" value="P-LOOP CONTAINING NUCLEOSIDE TRIPHOSPHATE HYDROLASE"/>
    <property type="match status" value="1"/>
</dbReference>
<dbReference type="FunFam" id="3.40.50.300:FF:000285">
    <property type="entry name" value="Sporulation initiation inhibitor Soj"/>
    <property type="match status" value="1"/>
</dbReference>
<dbReference type="SUPFAM" id="SSF52540">
    <property type="entry name" value="P-loop containing nucleoside triphosphate hydrolases"/>
    <property type="match status" value="1"/>
</dbReference>
<sequence length="257" mass="28183">MAKIIAIANQKGGVGKTTTSINLSAALAHFDRKVLLIDMDPQGNSSRGLGIDISLINKCLYDAMMGLEPMSKVVRKTIVKNLDIVSPKLVLSTIESSVYGKVDQPFFLLRKTLNEVEKNYDYIIIDCPPSLGLLTVNALVSANTILIPVQCEYFAMEAVAQILASVSSIQNTYNSSLGIEGFLLTMFDSKSRLGVEITSQIRSLFKENTFLSQIPRNVSIPESNAKGLPVTLYRPSSSGSLAYYSLAKEVMDHEERH</sequence>
<evidence type="ECO:0000259" key="1">
    <source>
        <dbReference type="Pfam" id="PF13614"/>
    </source>
</evidence>
<comment type="caution">
    <text evidence="2">The sequence shown here is derived from an EMBL/GenBank/DDBJ whole genome shotgun (WGS) entry which is preliminary data.</text>
</comment>
<dbReference type="Gene3D" id="3.40.50.300">
    <property type="entry name" value="P-loop containing nucleotide triphosphate hydrolases"/>
    <property type="match status" value="1"/>
</dbReference>
<dbReference type="Pfam" id="PF13614">
    <property type="entry name" value="AAA_31"/>
    <property type="match status" value="1"/>
</dbReference>
<dbReference type="CDD" id="cd02042">
    <property type="entry name" value="ParAB_family"/>
    <property type="match status" value="1"/>
</dbReference>